<accession>A0A4U9HNV7</accession>
<keyword evidence="2" id="KW-0808">Transferase</keyword>
<proteinExistence type="predicted"/>
<dbReference type="InterPro" id="IPR023213">
    <property type="entry name" value="CAT-like_dom_sf"/>
</dbReference>
<keyword evidence="2" id="KW-0548">Nucleotidyltransferase</keyword>
<dbReference type="InterPro" id="IPR001242">
    <property type="entry name" value="Condensation_dom"/>
</dbReference>
<protein>
    <submittedName>
        <fullName evidence="2">Enterobactin synthase component F</fullName>
        <ecNumber evidence="2">2.7.7.-</ecNumber>
    </submittedName>
</protein>
<dbReference type="EMBL" id="LR590463">
    <property type="protein sequence ID" value="VTP65485.1"/>
    <property type="molecule type" value="Genomic_DNA"/>
</dbReference>
<sequence>MSEISTLAAGQQASPEMPLVAAQPGIWVADQLSPHGNAYAVAHYIELNGVLDPECLLRAIGLGLSEADTLRLRFEERDGVPLQWLDAEFAIHAAEYVDFTDSADAEAAATALMDIDLNGELRVSSANRCTATC</sequence>
<dbReference type="GO" id="GO:0016779">
    <property type="term" value="F:nucleotidyltransferase activity"/>
    <property type="evidence" value="ECO:0007669"/>
    <property type="project" value="UniProtKB-KW"/>
</dbReference>
<feature type="domain" description="Condensation" evidence="1">
    <location>
        <begin position="16"/>
        <end position="125"/>
    </location>
</feature>
<reference evidence="2 3" key="1">
    <citation type="submission" date="2019-05" db="EMBL/GenBank/DDBJ databases">
        <authorList>
            <consortium name="Pathogen Informatics"/>
        </authorList>
    </citation>
    <scope>NUCLEOTIDE SEQUENCE [LARGE SCALE GENOMIC DNA]</scope>
    <source>
        <strain evidence="2 3">NCTC12971</strain>
    </source>
</reference>
<dbReference type="Proteomes" id="UP000307968">
    <property type="component" value="Chromosome"/>
</dbReference>
<evidence type="ECO:0000313" key="3">
    <source>
        <dbReference type="Proteomes" id="UP000307968"/>
    </source>
</evidence>
<name>A0A4U9HNV7_SERRU</name>
<organism evidence="2 3">
    <name type="scientific">Serratia rubidaea</name>
    <name type="common">Serratia marinorubra</name>
    <dbReference type="NCBI Taxonomy" id="61652"/>
    <lineage>
        <taxon>Bacteria</taxon>
        <taxon>Pseudomonadati</taxon>
        <taxon>Pseudomonadota</taxon>
        <taxon>Gammaproteobacteria</taxon>
        <taxon>Enterobacterales</taxon>
        <taxon>Yersiniaceae</taxon>
        <taxon>Serratia</taxon>
    </lineage>
</organism>
<dbReference type="EC" id="2.7.7.-" evidence="2"/>
<dbReference type="Pfam" id="PF00668">
    <property type="entry name" value="Condensation"/>
    <property type="match status" value="1"/>
</dbReference>
<gene>
    <name evidence="2" type="primary">entF_9</name>
    <name evidence="2" type="ORF">NCTC12971_04105</name>
</gene>
<dbReference type="AlphaFoldDB" id="A0A4U9HNV7"/>
<dbReference type="Gene3D" id="3.30.559.10">
    <property type="entry name" value="Chloramphenicol acetyltransferase-like domain"/>
    <property type="match status" value="1"/>
</dbReference>
<evidence type="ECO:0000259" key="1">
    <source>
        <dbReference type="Pfam" id="PF00668"/>
    </source>
</evidence>
<dbReference type="SUPFAM" id="SSF52777">
    <property type="entry name" value="CoA-dependent acyltransferases"/>
    <property type="match status" value="1"/>
</dbReference>
<evidence type="ECO:0000313" key="2">
    <source>
        <dbReference type="EMBL" id="VTP65485.1"/>
    </source>
</evidence>